<evidence type="ECO:0000256" key="1">
    <source>
        <dbReference type="SAM" id="MobiDB-lite"/>
    </source>
</evidence>
<evidence type="ECO:0000313" key="2">
    <source>
        <dbReference type="EMBL" id="CAA9255319.1"/>
    </source>
</evidence>
<feature type="non-terminal residue" evidence="2">
    <location>
        <position position="105"/>
    </location>
</feature>
<reference evidence="2" key="1">
    <citation type="submission" date="2020-02" db="EMBL/GenBank/DDBJ databases">
        <authorList>
            <person name="Meier V. D."/>
        </authorList>
    </citation>
    <scope>NUCLEOTIDE SEQUENCE</scope>
    <source>
        <strain evidence="2">AVDCRST_MAG54</strain>
    </source>
</reference>
<feature type="region of interest" description="Disordered" evidence="1">
    <location>
        <begin position="1"/>
        <end position="105"/>
    </location>
</feature>
<sequence length="105" mass="10712">AGRRSGRPGRRGPAGALPPPGPGVGAGPRGRRERRAHLRRRRARGAAGAVLGGRRARPGPPRCALEPVLRSARRVPAGGRRPGAPAGPPARVGRAAQPTHPPGPL</sequence>
<proteinExistence type="predicted"/>
<feature type="compositionally biased region" description="Basic residues" evidence="1">
    <location>
        <begin position="29"/>
        <end position="44"/>
    </location>
</feature>
<gene>
    <name evidence="2" type="ORF">AVDCRST_MAG54-2201</name>
</gene>
<organism evidence="2">
    <name type="scientific">uncultured Actinomycetospora sp</name>
    <dbReference type="NCBI Taxonomy" id="1135996"/>
    <lineage>
        <taxon>Bacteria</taxon>
        <taxon>Bacillati</taxon>
        <taxon>Actinomycetota</taxon>
        <taxon>Actinomycetes</taxon>
        <taxon>Pseudonocardiales</taxon>
        <taxon>Pseudonocardiaceae</taxon>
        <taxon>Actinomycetospora</taxon>
        <taxon>environmental samples</taxon>
    </lineage>
</organism>
<protein>
    <submittedName>
        <fullName evidence="2">Uncharacterized protein</fullName>
    </submittedName>
</protein>
<accession>A0A6J4INW3</accession>
<feature type="compositionally biased region" description="Basic residues" evidence="1">
    <location>
        <begin position="1"/>
        <end position="10"/>
    </location>
</feature>
<feature type="non-terminal residue" evidence="2">
    <location>
        <position position="1"/>
    </location>
</feature>
<dbReference type="AlphaFoldDB" id="A0A6J4INW3"/>
<name>A0A6J4INW3_9PSEU</name>
<dbReference type="EMBL" id="CADCTH010000288">
    <property type="protein sequence ID" value="CAA9255319.1"/>
    <property type="molecule type" value="Genomic_DNA"/>
</dbReference>
<feature type="compositionally biased region" description="Low complexity" evidence="1">
    <location>
        <begin position="74"/>
        <end position="96"/>
    </location>
</feature>